<dbReference type="SUPFAM" id="SSF47413">
    <property type="entry name" value="lambda repressor-like DNA-binding domains"/>
    <property type="match status" value="1"/>
</dbReference>
<organism evidence="1 2">
    <name type="scientific">Oceanobacillus longus</name>
    <dbReference type="NCBI Taxonomy" id="930120"/>
    <lineage>
        <taxon>Bacteria</taxon>
        <taxon>Bacillati</taxon>
        <taxon>Bacillota</taxon>
        <taxon>Bacilli</taxon>
        <taxon>Bacillales</taxon>
        <taxon>Bacillaceae</taxon>
        <taxon>Oceanobacillus</taxon>
    </lineage>
</organism>
<dbReference type="EMBL" id="JBHSAO010000001">
    <property type="protein sequence ID" value="MFC4022705.1"/>
    <property type="molecule type" value="Genomic_DNA"/>
</dbReference>
<evidence type="ECO:0000313" key="2">
    <source>
        <dbReference type="Proteomes" id="UP001595772"/>
    </source>
</evidence>
<reference evidence="2" key="1">
    <citation type="journal article" date="2019" name="Int. J. Syst. Evol. Microbiol.">
        <title>The Global Catalogue of Microorganisms (GCM) 10K type strain sequencing project: providing services to taxonomists for standard genome sequencing and annotation.</title>
        <authorList>
            <consortium name="The Broad Institute Genomics Platform"/>
            <consortium name="The Broad Institute Genome Sequencing Center for Infectious Disease"/>
            <person name="Wu L."/>
            <person name="Ma J."/>
        </authorList>
    </citation>
    <scope>NUCLEOTIDE SEQUENCE [LARGE SCALE GENOMIC DNA]</scope>
    <source>
        <strain evidence="2">IBRC-M 10703</strain>
    </source>
</reference>
<evidence type="ECO:0000313" key="1">
    <source>
        <dbReference type="EMBL" id="MFC4022705.1"/>
    </source>
</evidence>
<comment type="caution">
    <text evidence="1">The sequence shown here is derived from an EMBL/GenBank/DDBJ whole genome shotgun (WGS) entry which is preliminary data.</text>
</comment>
<gene>
    <name evidence="1" type="ORF">ACFOUV_02595</name>
</gene>
<protein>
    <recommendedName>
        <fullName evidence="3">XRE family transcriptional regulator</fullName>
    </recommendedName>
</protein>
<dbReference type="RefSeq" id="WP_379495205.1">
    <property type="nucleotide sequence ID" value="NZ_JBHSAO010000001.1"/>
</dbReference>
<name>A0ABV8GVU5_9BACI</name>
<evidence type="ECO:0008006" key="3">
    <source>
        <dbReference type="Google" id="ProtNLM"/>
    </source>
</evidence>
<keyword evidence="2" id="KW-1185">Reference proteome</keyword>
<sequence length="77" mass="8699">MKTKLTGEELRMIRTLRKLKISDVAIVIGRYPSAVTYVEGGNRSALDENQSQAVLTAFNIDEELLSYIRKTIKLSKI</sequence>
<dbReference type="Proteomes" id="UP001595772">
    <property type="component" value="Unassembled WGS sequence"/>
</dbReference>
<proteinExistence type="predicted"/>
<dbReference type="InterPro" id="IPR010982">
    <property type="entry name" value="Lambda_DNA-bd_dom_sf"/>
</dbReference>
<accession>A0ABV8GVU5</accession>